<protein>
    <submittedName>
        <fullName evidence="1">Uncharacterized protein</fullName>
    </submittedName>
</protein>
<reference evidence="1 2" key="1">
    <citation type="submission" date="2014-05" db="EMBL/GenBank/DDBJ databases">
        <title>Whole genome shotgun sequence of Rhizobium rhizogenes NBRC 13257.</title>
        <authorList>
            <person name="Katano-Makiyama Y."/>
            <person name="Hosoyama A."/>
            <person name="Hashimoto M."/>
            <person name="Hosoyama Y."/>
            <person name="Noguchi M."/>
            <person name="Tsuchikane K."/>
            <person name="Kimura A."/>
            <person name="Ohji S."/>
            <person name="Ichikawa N."/>
            <person name="Yamazoe A."/>
            <person name="Fujita N."/>
        </authorList>
    </citation>
    <scope>NUCLEOTIDE SEQUENCE [LARGE SCALE GENOMIC DNA]</scope>
    <source>
        <strain evidence="1 2">NBRC 13257</strain>
    </source>
</reference>
<evidence type="ECO:0000313" key="2">
    <source>
        <dbReference type="Proteomes" id="UP000026941"/>
    </source>
</evidence>
<dbReference type="AlphaFoldDB" id="A0AA87QC71"/>
<organism evidence="1 2">
    <name type="scientific">Rhizobium rhizogenes NBRC 13257</name>
    <dbReference type="NCBI Taxonomy" id="1220581"/>
    <lineage>
        <taxon>Bacteria</taxon>
        <taxon>Pseudomonadati</taxon>
        <taxon>Pseudomonadota</taxon>
        <taxon>Alphaproteobacteria</taxon>
        <taxon>Hyphomicrobiales</taxon>
        <taxon>Rhizobiaceae</taxon>
        <taxon>Rhizobium/Agrobacterium group</taxon>
        <taxon>Rhizobium</taxon>
    </lineage>
</organism>
<name>A0AA87QC71_RHIRH</name>
<comment type="caution">
    <text evidence="1">The sequence shown here is derived from an EMBL/GenBank/DDBJ whole genome shotgun (WGS) entry which is preliminary data.</text>
</comment>
<proteinExistence type="predicted"/>
<gene>
    <name evidence="1" type="ORF">RRH01S_04_03820</name>
</gene>
<dbReference type="EMBL" id="BAYX01000004">
    <property type="protein sequence ID" value="GAJ92828.1"/>
    <property type="molecule type" value="Genomic_DNA"/>
</dbReference>
<sequence length="77" mass="7763">MNVLALLLVVIVSVWPVAPPLVEALSEVELVFPAEASSCGAAALVVETALSAMAPASDVTADESLFALAWLVDGAAV</sequence>
<accession>A0AA87QC71</accession>
<dbReference type="Proteomes" id="UP000026941">
    <property type="component" value="Unassembled WGS sequence"/>
</dbReference>
<evidence type="ECO:0000313" key="1">
    <source>
        <dbReference type="EMBL" id="GAJ92828.1"/>
    </source>
</evidence>